<dbReference type="EMBL" id="CM047897">
    <property type="protein sequence ID" value="KAJ0111287.1"/>
    <property type="molecule type" value="Genomic_DNA"/>
</dbReference>
<comment type="caution">
    <text evidence="1">The sequence shown here is derived from an EMBL/GenBank/DDBJ whole genome shotgun (WGS) entry which is preliminary data.</text>
</comment>
<reference evidence="2" key="1">
    <citation type="journal article" date="2023" name="G3 (Bethesda)">
        <title>Genome assembly and association tests identify interacting loci associated with vigor, precocity, and sex in interspecific pistachio rootstocks.</title>
        <authorList>
            <person name="Palmer W."/>
            <person name="Jacygrad E."/>
            <person name="Sagayaradj S."/>
            <person name="Cavanaugh K."/>
            <person name="Han R."/>
            <person name="Bertier L."/>
            <person name="Beede B."/>
            <person name="Kafkas S."/>
            <person name="Golino D."/>
            <person name="Preece J."/>
            <person name="Michelmore R."/>
        </authorList>
    </citation>
    <scope>NUCLEOTIDE SEQUENCE [LARGE SCALE GENOMIC DNA]</scope>
</reference>
<name>A0ACC1C6U4_9ROSI</name>
<proteinExistence type="predicted"/>
<evidence type="ECO:0000313" key="1">
    <source>
        <dbReference type="EMBL" id="KAJ0111287.1"/>
    </source>
</evidence>
<organism evidence="1 2">
    <name type="scientific">Pistacia atlantica</name>
    <dbReference type="NCBI Taxonomy" id="434234"/>
    <lineage>
        <taxon>Eukaryota</taxon>
        <taxon>Viridiplantae</taxon>
        <taxon>Streptophyta</taxon>
        <taxon>Embryophyta</taxon>
        <taxon>Tracheophyta</taxon>
        <taxon>Spermatophyta</taxon>
        <taxon>Magnoliopsida</taxon>
        <taxon>eudicotyledons</taxon>
        <taxon>Gunneridae</taxon>
        <taxon>Pentapetalae</taxon>
        <taxon>rosids</taxon>
        <taxon>malvids</taxon>
        <taxon>Sapindales</taxon>
        <taxon>Anacardiaceae</taxon>
        <taxon>Pistacia</taxon>
    </lineage>
</organism>
<accession>A0ACC1C6U4</accession>
<keyword evidence="2" id="KW-1185">Reference proteome</keyword>
<sequence length="50" mass="5428">MLNSLISRGIAICVYFFLYAATYSNEKSEARISESASEVDSNSSSGSLEE</sequence>
<dbReference type="Proteomes" id="UP001164250">
    <property type="component" value="Chromosome 1"/>
</dbReference>
<gene>
    <name evidence="1" type="ORF">Patl1_02201</name>
</gene>
<protein>
    <submittedName>
        <fullName evidence="1">Uncharacterized protein</fullName>
    </submittedName>
</protein>
<evidence type="ECO:0000313" key="2">
    <source>
        <dbReference type="Proteomes" id="UP001164250"/>
    </source>
</evidence>